<accession>A0A081A9T0</accession>
<evidence type="ECO:0000256" key="5">
    <source>
        <dbReference type="ARBA" id="ARBA00012272"/>
    </source>
</evidence>
<reference evidence="13 14" key="1">
    <citation type="submission" date="2013-11" db="EMBL/GenBank/DDBJ databases">
        <title>The Genome Sequence of Phytophthora parasitica P1976.</title>
        <authorList>
            <consortium name="The Broad Institute Genomics Platform"/>
            <person name="Russ C."/>
            <person name="Tyler B."/>
            <person name="Panabieres F."/>
            <person name="Shan W."/>
            <person name="Tripathy S."/>
            <person name="Grunwald N."/>
            <person name="Machado M."/>
            <person name="Johnson C.S."/>
            <person name="Walker B."/>
            <person name="Young S."/>
            <person name="Zeng Q."/>
            <person name="Gargeya S."/>
            <person name="Fitzgerald M."/>
            <person name="Haas B."/>
            <person name="Abouelleil A."/>
            <person name="Allen A.W."/>
            <person name="Alvarado L."/>
            <person name="Arachchi H.M."/>
            <person name="Berlin A.M."/>
            <person name="Chapman S.B."/>
            <person name="Gainer-Dewar J."/>
            <person name="Goldberg J."/>
            <person name="Griggs A."/>
            <person name="Gujja S."/>
            <person name="Hansen M."/>
            <person name="Howarth C."/>
            <person name="Imamovic A."/>
            <person name="Ireland A."/>
            <person name="Larimer J."/>
            <person name="McCowan C."/>
            <person name="Murphy C."/>
            <person name="Pearson M."/>
            <person name="Poon T.W."/>
            <person name="Priest M."/>
            <person name="Roberts A."/>
            <person name="Saif S."/>
            <person name="Shea T."/>
            <person name="Sisk P."/>
            <person name="Sykes S."/>
            <person name="Wortman J."/>
            <person name="Nusbaum C."/>
            <person name="Birren B."/>
        </authorList>
    </citation>
    <scope>NUCLEOTIDE SEQUENCE [LARGE SCALE GENOMIC DNA]</scope>
    <source>
        <strain evidence="13 14">P1976</strain>
    </source>
</reference>
<organism evidence="13 14">
    <name type="scientific">Phytophthora nicotianae P1976</name>
    <dbReference type="NCBI Taxonomy" id="1317066"/>
    <lineage>
        <taxon>Eukaryota</taxon>
        <taxon>Sar</taxon>
        <taxon>Stramenopiles</taxon>
        <taxon>Oomycota</taxon>
        <taxon>Peronosporomycetes</taxon>
        <taxon>Peronosporales</taxon>
        <taxon>Peronosporaceae</taxon>
        <taxon>Phytophthora</taxon>
    </lineage>
</organism>
<comment type="function">
    <text evidence="10">Pectinolytic enzyme consist of four classes of enzymes: pectin lyase, polygalacturonase, pectin methylesterase and rhamnogalacturonase. Among pectinolytic enzymes, pectin lyase is the most important in depolymerization of pectin, since it cleaves internal glycosidic bonds of highly methylated pectins. Favors pectate, the anion, over pectin, the methyl ester.</text>
</comment>
<dbReference type="SUPFAM" id="SSF51126">
    <property type="entry name" value="Pectin lyase-like"/>
    <property type="match status" value="1"/>
</dbReference>
<dbReference type="InterPro" id="IPR012334">
    <property type="entry name" value="Pectin_lyas_fold"/>
</dbReference>
<dbReference type="GO" id="GO:0030570">
    <property type="term" value="F:pectate lyase activity"/>
    <property type="evidence" value="ECO:0007669"/>
    <property type="project" value="UniProtKB-EC"/>
</dbReference>
<dbReference type="GO" id="GO:0005576">
    <property type="term" value="C:extracellular region"/>
    <property type="evidence" value="ECO:0007669"/>
    <property type="project" value="UniProtKB-SubCell"/>
</dbReference>
<evidence type="ECO:0000256" key="1">
    <source>
        <dbReference type="ARBA" id="ARBA00000695"/>
    </source>
</evidence>
<evidence type="ECO:0000256" key="9">
    <source>
        <dbReference type="ARBA" id="ARBA00023239"/>
    </source>
</evidence>
<evidence type="ECO:0000256" key="7">
    <source>
        <dbReference type="ARBA" id="ARBA00022729"/>
    </source>
</evidence>
<dbReference type="Pfam" id="PF03211">
    <property type="entry name" value="Pectate_lyase"/>
    <property type="match status" value="1"/>
</dbReference>
<proteinExistence type="inferred from homology"/>
<dbReference type="OrthoDB" id="441042at2759"/>
<evidence type="ECO:0000256" key="11">
    <source>
        <dbReference type="ARBA" id="ARBA00039895"/>
    </source>
</evidence>
<feature type="chain" id="PRO_5001754095" description="Probable pectate lyase F" evidence="12">
    <location>
        <begin position="23"/>
        <end position="252"/>
    </location>
</feature>
<evidence type="ECO:0000256" key="6">
    <source>
        <dbReference type="ARBA" id="ARBA00022525"/>
    </source>
</evidence>
<comment type="subcellular location">
    <subcellularLocation>
        <location evidence="3">Secreted</location>
    </subcellularLocation>
</comment>
<evidence type="ECO:0000256" key="8">
    <source>
        <dbReference type="ARBA" id="ARBA00022837"/>
    </source>
</evidence>
<evidence type="ECO:0000256" key="12">
    <source>
        <dbReference type="SAM" id="SignalP"/>
    </source>
</evidence>
<name>A0A081A9T0_PHYNI</name>
<comment type="caution">
    <text evidence="13">The sequence shown here is derived from an EMBL/GenBank/DDBJ whole genome shotgun (WGS) entry which is preliminary data.</text>
</comment>
<feature type="signal peptide" evidence="12">
    <location>
        <begin position="1"/>
        <end position="22"/>
    </location>
</feature>
<comment type="similarity">
    <text evidence="4">Belongs to the polysaccharide lyase 3 family.</text>
</comment>
<keyword evidence="9" id="KW-0456">Lyase</keyword>
<evidence type="ECO:0000256" key="3">
    <source>
        <dbReference type="ARBA" id="ARBA00004613"/>
    </source>
</evidence>
<dbReference type="AlphaFoldDB" id="A0A081A9T0"/>
<evidence type="ECO:0000256" key="4">
    <source>
        <dbReference type="ARBA" id="ARBA00006463"/>
    </source>
</evidence>
<dbReference type="PANTHER" id="PTHR33407:SF9">
    <property type="entry name" value="PECTATE LYASE F-RELATED"/>
    <property type="match status" value="1"/>
</dbReference>
<dbReference type="InterPro" id="IPR004898">
    <property type="entry name" value="Pectate_lyase_PlyH/PlyE-like"/>
</dbReference>
<evidence type="ECO:0000313" key="13">
    <source>
        <dbReference type="EMBL" id="ETO75641.1"/>
    </source>
</evidence>
<evidence type="ECO:0000256" key="10">
    <source>
        <dbReference type="ARBA" id="ARBA00025679"/>
    </source>
</evidence>
<evidence type="ECO:0000313" key="14">
    <source>
        <dbReference type="Proteomes" id="UP000028582"/>
    </source>
</evidence>
<keyword evidence="7 12" id="KW-0732">Signal</keyword>
<dbReference type="Gene3D" id="2.160.20.10">
    <property type="entry name" value="Single-stranded right-handed beta-helix, Pectin lyase-like"/>
    <property type="match status" value="1"/>
</dbReference>
<evidence type="ECO:0000256" key="2">
    <source>
        <dbReference type="ARBA" id="ARBA00001913"/>
    </source>
</evidence>
<dbReference type="Proteomes" id="UP000028582">
    <property type="component" value="Unassembled WGS sequence"/>
</dbReference>
<gene>
    <name evidence="13" type="ORF">F444_08804</name>
</gene>
<dbReference type="EC" id="4.2.2.2" evidence="5"/>
<keyword evidence="8" id="KW-0106">Calcium</keyword>
<dbReference type="EMBL" id="ANJA01001635">
    <property type="protein sequence ID" value="ETO75641.1"/>
    <property type="molecule type" value="Genomic_DNA"/>
</dbReference>
<dbReference type="InterPro" id="IPR011050">
    <property type="entry name" value="Pectin_lyase_fold/virulence"/>
</dbReference>
<keyword evidence="6" id="KW-0964">Secreted</keyword>
<comment type="catalytic activity">
    <reaction evidence="1">
        <text>Eliminative cleavage of (1-&gt;4)-alpha-D-galacturonan to give oligosaccharides with 4-deoxy-alpha-D-galact-4-enuronosyl groups at their non-reducing ends.</text>
        <dbReference type="EC" id="4.2.2.2"/>
    </reaction>
</comment>
<comment type="cofactor">
    <cofactor evidence="2">
        <name>Ca(2+)</name>
        <dbReference type="ChEBI" id="CHEBI:29108"/>
    </cofactor>
</comment>
<dbReference type="PANTHER" id="PTHR33407">
    <property type="entry name" value="PECTATE LYASE F-RELATED"/>
    <property type="match status" value="1"/>
</dbReference>
<dbReference type="GO" id="GO:0045490">
    <property type="term" value="P:pectin catabolic process"/>
    <property type="evidence" value="ECO:0007669"/>
    <property type="project" value="TreeGrafter"/>
</dbReference>
<protein>
    <recommendedName>
        <fullName evidence="11">Probable pectate lyase F</fullName>
        <ecNumber evidence="5">4.2.2.2</ecNumber>
    </recommendedName>
</protein>
<sequence length="252" mass="27180">MVQVFSSLCTLAIATSAAVVSAWPTSTGNVEYSEVYVVAAGETFDGGLKTYQRSDITCAEQDEGGWRDAMFKLEAGATLKNVIIGKNQREGVHCDDHDCTLENVWWEDVCEDALSVKGGTADSVTNVLACGAKDAEDKIIQHNGYGHVNINGFYAENFGKLYRSCGTCGDIKRTVYLNHVWGNNPENALVTVNSSNGDVATFTDDIHVHSDEGNDDIVICKTTAATDGDEPEVTSTGVSENCVYDADAIEYY</sequence>